<dbReference type="SUPFAM" id="SSF55811">
    <property type="entry name" value="Nudix"/>
    <property type="match status" value="1"/>
</dbReference>
<dbReference type="InterPro" id="IPR020084">
    <property type="entry name" value="NUDIX_hydrolase_CS"/>
</dbReference>
<proteinExistence type="predicted"/>
<comment type="cofactor">
    <cofactor evidence="1">
        <name>Mg(2+)</name>
        <dbReference type="ChEBI" id="CHEBI:18420"/>
    </cofactor>
</comment>
<dbReference type="CDD" id="cd04690">
    <property type="entry name" value="NUDIX_Hydrolase"/>
    <property type="match status" value="1"/>
</dbReference>
<dbReference type="InterPro" id="IPR015797">
    <property type="entry name" value="NUDIX_hydrolase-like_dom_sf"/>
</dbReference>
<reference evidence="4 5" key="1">
    <citation type="submission" date="2021-01" db="EMBL/GenBank/DDBJ databases">
        <title>Whole genome shotgun sequence of Actinoplanes humidus NBRC 14915.</title>
        <authorList>
            <person name="Komaki H."/>
            <person name="Tamura T."/>
        </authorList>
    </citation>
    <scope>NUCLEOTIDE SEQUENCE [LARGE SCALE GENOMIC DNA]</scope>
    <source>
        <strain evidence="4 5">NBRC 14915</strain>
    </source>
</reference>
<dbReference type="PANTHER" id="PTHR43046">
    <property type="entry name" value="GDP-MANNOSE MANNOSYL HYDROLASE"/>
    <property type="match status" value="1"/>
</dbReference>
<feature type="domain" description="Nudix hydrolase" evidence="3">
    <location>
        <begin position="1"/>
        <end position="99"/>
    </location>
</feature>
<dbReference type="Proteomes" id="UP000603200">
    <property type="component" value="Unassembled WGS sequence"/>
</dbReference>
<evidence type="ECO:0000313" key="4">
    <source>
        <dbReference type="EMBL" id="GIE17655.1"/>
    </source>
</evidence>
<accession>A0ABQ3ZGF4</accession>
<dbReference type="EMBL" id="BOMN01000010">
    <property type="protein sequence ID" value="GIE17655.1"/>
    <property type="molecule type" value="Genomic_DNA"/>
</dbReference>
<sequence length="104" mass="11043">MFYLPGGTPEAGESPAGTVIREVAEETGIRLDPATLQPFAEFVEPAHGRPGTVRLICFTGPGEGDPHPADEIAEAAWFTSADLEKCAPGLHPVIRRLADSGEIY</sequence>
<dbReference type="Pfam" id="PF00293">
    <property type="entry name" value="NUDIX"/>
    <property type="match status" value="1"/>
</dbReference>
<protein>
    <recommendedName>
        <fullName evidence="3">Nudix hydrolase domain-containing protein</fullName>
    </recommendedName>
</protein>
<evidence type="ECO:0000259" key="3">
    <source>
        <dbReference type="PROSITE" id="PS51462"/>
    </source>
</evidence>
<evidence type="ECO:0000313" key="5">
    <source>
        <dbReference type="Proteomes" id="UP000603200"/>
    </source>
</evidence>
<dbReference type="InterPro" id="IPR000086">
    <property type="entry name" value="NUDIX_hydrolase_dom"/>
</dbReference>
<dbReference type="Gene3D" id="3.90.79.10">
    <property type="entry name" value="Nucleoside Triphosphate Pyrophosphohydrolase"/>
    <property type="match status" value="1"/>
</dbReference>
<dbReference type="PROSITE" id="PS51462">
    <property type="entry name" value="NUDIX"/>
    <property type="match status" value="1"/>
</dbReference>
<dbReference type="PROSITE" id="PS00893">
    <property type="entry name" value="NUDIX_BOX"/>
    <property type="match status" value="1"/>
</dbReference>
<organism evidence="4 5">
    <name type="scientific">Winogradskya humida</name>
    <dbReference type="NCBI Taxonomy" id="113566"/>
    <lineage>
        <taxon>Bacteria</taxon>
        <taxon>Bacillati</taxon>
        <taxon>Actinomycetota</taxon>
        <taxon>Actinomycetes</taxon>
        <taxon>Micromonosporales</taxon>
        <taxon>Micromonosporaceae</taxon>
        <taxon>Winogradskya</taxon>
    </lineage>
</organism>
<name>A0ABQ3ZGF4_9ACTN</name>
<evidence type="ECO:0000256" key="1">
    <source>
        <dbReference type="ARBA" id="ARBA00001946"/>
    </source>
</evidence>
<keyword evidence="5" id="KW-1185">Reference proteome</keyword>
<evidence type="ECO:0000256" key="2">
    <source>
        <dbReference type="ARBA" id="ARBA00022801"/>
    </source>
</evidence>
<keyword evidence="2" id="KW-0378">Hydrolase</keyword>
<dbReference type="PANTHER" id="PTHR43046:SF14">
    <property type="entry name" value="MUTT_NUDIX FAMILY PROTEIN"/>
    <property type="match status" value="1"/>
</dbReference>
<comment type="caution">
    <text evidence="4">The sequence shown here is derived from an EMBL/GenBank/DDBJ whole genome shotgun (WGS) entry which is preliminary data.</text>
</comment>
<gene>
    <name evidence="4" type="ORF">Ahu01nite_007570</name>
</gene>